<feature type="compositionally biased region" description="Polar residues" evidence="1">
    <location>
        <begin position="12"/>
        <end position="22"/>
    </location>
</feature>
<dbReference type="Proteomes" id="UP000729357">
    <property type="component" value="Unassembled WGS sequence"/>
</dbReference>
<comment type="caution">
    <text evidence="2">The sequence shown here is derived from an EMBL/GenBank/DDBJ whole genome shotgun (WGS) entry which is preliminary data.</text>
</comment>
<reference evidence="2" key="2">
    <citation type="submission" date="2021-08" db="EMBL/GenBank/DDBJ databases">
        <authorList>
            <person name="Gostincar C."/>
            <person name="Sun X."/>
            <person name="Song Z."/>
            <person name="Gunde-Cimerman N."/>
        </authorList>
    </citation>
    <scope>NUCLEOTIDE SEQUENCE</scope>
    <source>
        <strain evidence="2">EXF-9298</strain>
    </source>
</reference>
<feature type="region of interest" description="Disordered" evidence="1">
    <location>
        <begin position="1"/>
        <end position="32"/>
    </location>
</feature>
<sequence>MPPKASKRTHTESSAEPTPTNEGNKKPRLDLQEQIKRASALAAQLRDGVKDGADSKNSAANQIAAEELMRIFETLPNLSKISSQPKSSARSTAHSTSLGKRIKTNPNNYFYTGLEVCLKPGDPKHSAFIIKAAQEKMEGVTSEDYVAEIKKIVKEVIIDDYMKVSGLALRNVLASHV</sequence>
<dbReference type="EMBL" id="JAHFXS010001442">
    <property type="protein sequence ID" value="KAG9977500.1"/>
    <property type="molecule type" value="Genomic_DNA"/>
</dbReference>
<gene>
    <name evidence="2" type="ORF">KCU98_g10028</name>
</gene>
<evidence type="ECO:0000313" key="3">
    <source>
        <dbReference type="Proteomes" id="UP000729357"/>
    </source>
</evidence>
<dbReference type="AlphaFoldDB" id="A0A9P8JTX6"/>
<accession>A0A9P8JTX6</accession>
<feature type="non-terminal residue" evidence="2">
    <location>
        <position position="177"/>
    </location>
</feature>
<name>A0A9P8JTX6_AURME</name>
<proteinExistence type="predicted"/>
<feature type="region of interest" description="Disordered" evidence="1">
    <location>
        <begin position="80"/>
        <end position="100"/>
    </location>
</feature>
<reference evidence="2" key="1">
    <citation type="journal article" date="2021" name="J Fungi (Basel)">
        <title>Virulence traits and population genomics of the black yeast Aureobasidium melanogenum.</title>
        <authorList>
            <person name="Cernosa A."/>
            <person name="Sun X."/>
            <person name="Gostincar C."/>
            <person name="Fang C."/>
            <person name="Gunde-Cimerman N."/>
            <person name="Song Z."/>
        </authorList>
    </citation>
    <scope>NUCLEOTIDE SEQUENCE</scope>
    <source>
        <strain evidence="2">EXF-9298</strain>
    </source>
</reference>
<feature type="compositionally biased region" description="Basic and acidic residues" evidence="1">
    <location>
        <begin position="23"/>
        <end position="32"/>
    </location>
</feature>
<keyword evidence="3" id="KW-1185">Reference proteome</keyword>
<protein>
    <submittedName>
        <fullName evidence="2">Uncharacterized protein</fullName>
    </submittedName>
</protein>
<organism evidence="2 3">
    <name type="scientific">Aureobasidium melanogenum</name>
    <name type="common">Aureobasidium pullulans var. melanogenum</name>
    <dbReference type="NCBI Taxonomy" id="46634"/>
    <lineage>
        <taxon>Eukaryota</taxon>
        <taxon>Fungi</taxon>
        <taxon>Dikarya</taxon>
        <taxon>Ascomycota</taxon>
        <taxon>Pezizomycotina</taxon>
        <taxon>Dothideomycetes</taxon>
        <taxon>Dothideomycetidae</taxon>
        <taxon>Dothideales</taxon>
        <taxon>Saccotheciaceae</taxon>
        <taxon>Aureobasidium</taxon>
    </lineage>
</organism>
<evidence type="ECO:0000256" key="1">
    <source>
        <dbReference type="SAM" id="MobiDB-lite"/>
    </source>
</evidence>
<evidence type="ECO:0000313" key="2">
    <source>
        <dbReference type="EMBL" id="KAG9977500.1"/>
    </source>
</evidence>